<gene>
    <name evidence="1" type="ORF">E1263_04455</name>
</gene>
<dbReference type="Pfam" id="PF14136">
    <property type="entry name" value="DUF4303"/>
    <property type="match status" value="1"/>
</dbReference>
<dbReference type="EMBL" id="SMKX01000008">
    <property type="protein sequence ID" value="TDD62134.1"/>
    <property type="molecule type" value="Genomic_DNA"/>
</dbReference>
<reference evidence="1 2" key="1">
    <citation type="submission" date="2019-03" db="EMBL/GenBank/DDBJ databases">
        <title>Draft genome sequences of novel Actinobacteria.</title>
        <authorList>
            <person name="Sahin N."/>
            <person name="Ay H."/>
            <person name="Saygin H."/>
        </authorList>
    </citation>
    <scope>NUCLEOTIDE SEQUENCE [LARGE SCALE GENOMIC DNA]</scope>
    <source>
        <strain evidence="1 2">JCM 13523</strain>
    </source>
</reference>
<name>A0A4R4ZVB0_9ACTN</name>
<accession>A0A4R4ZVB0</accession>
<sequence length="398" mass="44038">MAPVREDPAGRRCFSNGHAPTGCKDAQVTALLNWAAFEQTLTDALTTAVRSVITTHRDEQFYAAALAGIYREQNALIALPTLGLNSIQALSKHPVEDQPDLRWSVLDWEHVDDDWLPDARSWEQALTAEACRDTTAHWESTFQRYLMLLVRVCQAVRRRSQDLLILVLDDEHHELLIRDTLTPSDVRRYFPELDVRAAEAAQVAALPGDTRAAYYVSRLDSFDSEEAESALRRLGPAAVPALVEMLAVSQQAWQAAKLLGEIGQADDSVVRALDAALTRCSGPDQAWIASALSFLGRLDLVFSKRNQLPHDVVVTAICAPYTSFRNYTLAPRPLDYRPLEEVFEHHPGYAAALAEELAPGRGHCDLSPAEAAEANRALTSSHPAVRRHAALCLEALHR</sequence>
<keyword evidence="2" id="KW-1185">Reference proteome</keyword>
<dbReference type="OrthoDB" id="5186094at2"/>
<protein>
    <submittedName>
        <fullName evidence="1">DUF4303 domain-containing protein</fullName>
    </submittedName>
</protein>
<dbReference type="AlphaFoldDB" id="A0A4R4ZVB0"/>
<proteinExistence type="predicted"/>
<evidence type="ECO:0000313" key="1">
    <source>
        <dbReference type="EMBL" id="TDD62134.1"/>
    </source>
</evidence>
<evidence type="ECO:0000313" key="2">
    <source>
        <dbReference type="Proteomes" id="UP000295124"/>
    </source>
</evidence>
<organism evidence="1 2">
    <name type="scientific">Kribbella antibiotica</name>
    <dbReference type="NCBI Taxonomy" id="190195"/>
    <lineage>
        <taxon>Bacteria</taxon>
        <taxon>Bacillati</taxon>
        <taxon>Actinomycetota</taxon>
        <taxon>Actinomycetes</taxon>
        <taxon>Propionibacteriales</taxon>
        <taxon>Kribbellaceae</taxon>
        <taxon>Kribbella</taxon>
    </lineage>
</organism>
<comment type="caution">
    <text evidence="1">The sequence shown here is derived from an EMBL/GenBank/DDBJ whole genome shotgun (WGS) entry which is preliminary data.</text>
</comment>
<dbReference type="Proteomes" id="UP000295124">
    <property type="component" value="Unassembled WGS sequence"/>
</dbReference>
<dbReference type="InterPro" id="IPR025409">
    <property type="entry name" value="DUF4303"/>
</dbReference>